<feature type="region of interest" description="Disordered" evidence="7">
    <location>
        <begin position="554"/>
        <end position="577"/>
    </location>
</feature>
<feature type="region of interest" description="Disordered" evidence="7">
    <location>
        <begin position="501"/>
        <end position="538"/>
    </location>
</feature>
<evidence type="ECO:0000256" key="1">
    <source>
        <dbReference type="ARBA" id="ARBA00022723"/>
    </source>
</evidence>
<dbReference type="InterPro" id="IPR027417">
    <property type="entry name" value="P-loop_NTPase"/>
</dbReference>
<reference evidence="9 10" key="1">
    <citation type="submission" date="2018-02" db="EMBL/GenBank/DDBJ databases">
        <title>Genome sequence of the basidiomycete white-rot fungus Phlebia centrifuga.</title>
        <authorList>
            <person name="Granchi Z."/>
            <person name="Peng M."/>
            <person name="de Vries R.P."/>
            <person name="Hilden K."/>
            <person name="Makela M.R."/>
            <person name="Grigoriev I."/>
            <person name="Riley R."/>
        </authorList>
    </citation>
    <scope>NUCLEOTIDE SEQUENCE [LARGE SCALE GENOMIC DNA]</scope>
    <source>
        <strain evidence="9 10">FBCC195</strain>
    </source>
</reference>
<evidence type="ECO:0000256" key="5">
    <source>
        <dbReference type="ARBA" id="ARBA00022840"/>
    </source>
</evidence>
<feature type="compositionally biased region" description="Low complexity" evidence="7">
    <location>
        <begin position="721"/>
        <end position="731"/>
    </location>
</feature>
<gene>
    <name evidence="9" type="ORF">PHLCEN_2v1425</name>
</gene>
<feature type="region of interest" description="Disordered" evidence="7">
    <location>
        <begin position="976"/>
        <end position="1007"/>
    </location>
</feature>
<feature type="compositionally biased region" description="Low complexity" evidence="7">
    <location>
        <begin position="670"/>
        <end position="690"/>
    </location>
</feature>
<feature type="compositionally biased region" description="Polar residues" evidence="7">
    <location>
        <begin position="641"/>
        <end position="654"/>
    </location>
</feature>
<dbReference type="GO" id="GO:0034605">
    <property type="term" value="P:cellular response to heat"/>
    <property type="evidence" value="ECO:0007669"/>
    <property type="project" value="TreeGrafter"/>
</dbReference>
<evidence type="ECO:0000256" key="3">
    <source>
        <dbReference type="ARBA" id="ARBA00022771"/>
    </source>
</evidence>
<keyword evidence="1 6" id="KW-0479">Metal-binding</keyword>
<dbReference type="GO" id="GO:0005737">
    <property type="term" value="C:cytoplasm"/>
    <property type="evidence" value="ECO:0007669"/>
    <property type="project" value="TreeGrafter"/>
</dbReference>
<feature type="compositionally biased region" description="Polar residues" evidence="7">
    <location>
        <begin position="280"/>
        <end position="296"/>
    </location>
</feature>
<evidence type="ECO:0000259" key="8">
    <source>
        <dbReference type="PROSITE" id="PS50103"/>
    </source>
</evidence>
<evidence type="ECO:0000313" key="9">
    <source>
        <dbReference type="EMBL" id="PSS35602.1"/>
    </source>
</evidence>
<dbReference type="Pfam" id="PF07728">
    <property type="entry name" value="AAA_5"/>
    <property type="match status" value="1"/>
</dbReference>
<keyword evidence="3 6" id="KW-0863">Zinc-finger</keyword>
<dbReference type="InterPro" id="IPR011704">
    <property type="entry name" value="ATPase_dyneun-rel_AAA"/>
</dbReference>
<keyword evidence="10" id="KW-1185">Reference proteome</keyword>
<evidence type="ECO:0000256" key="7">
    <source>
        <dbReference type="SAM" id="MobiDB-lite"/>
    </source>
</evidence>
<feature type="region of interest" description="Disordered" evidence="7">
    <location>
        <begin position="55"/>
        <end position="80"/>
    </location>
</feature>
<dbReference type="STRING" id="98765.A0A2R6S000"/>
<dbReference type="PROSITE" id="PS50103">
    <property type="entry name" value="ZF_C3H1"/>
    <property type="match status" value="1"/>
</dbReference>
<feature type="compositionally biased region" description="Basic and acidic residues" evidence="7">
    <location>
        <begin position="150"/>
        <end position="174"/>
    </location>
</feature>
<feature type="compositionally biased region" description="Acidic residues" evidence="7">
    <location>
        <begin position="138"/>
        <end position="149"/>
    </location>
</feature>
<dbReference type="SMART" id="SM00356">
    <property type="entry name" value="ZnF_C3H1"/>
    <property type="match status" value="1"/>
</dbReference>
<feature type="region of interest" description="Disordered" evidence="7">
    <location>
        <begin position="128"/>
        <end position="176"/>
    </location>
</feature>
<name>A0A2R6S000_9APHY</name>
<sequence>MTIPDPPWKQKTRPCPFYSQGRCLFSDSCNFLHEVKVKVKATDITKPVGAIPDITLTQSPSESDSAMPSPASSILRVRSPPRSPRISSLLLALGDIIEKGEDGEDLYDESDEEVVTSPTFTRISGIFGQSVRRQNTDGGDDEGEVEAEDAQDRTALTKEDIGNDTEPTDRHSGTHELPGSLTHCAEFDHDQGELSGLLSPIEVTLAPLAFWPVGQLDHAAQREDSFDSGYADNWTGPSPFVLSPPKTPSTRRYSTLDLLSSPFGTPSRVISPKFAPSNWPSSPLLQHTQTDPSFQPNIEYLDELDSPSPDIPDRPRVDAPQGPDYESTIRRSSFPPLHDTASEEYVVRSVSPVRSPVRSPTTVPEVLSIESTVPTSPIFPSFMVAAIPAVPTSSTFDLTATVTATSAVQASPTLYSPAVVAAIPSVPTSPTLRSPAMVAATPAITPSAFNSPAMITATPATLNPSLTVKPAAPRILTENEEPTANDGDDTVVLRTHSPLVHRASSEYAMPDDQESSSHTQEKNVSHRLSSASTSPAVIQRPVFSPPAVLSPTFTLRSSPSLSRNHSPDGDSPVRLSYDLTPVSSQRASLSWERLSRGSLNSLRTDGPSHEYTDSTAISNPVSPTGSLSSSVPYSPKSTSVISRQPSASDISSQGDNRESRGERKVPFGFRHSMTSRSRDSSVSSRHTSGSAPPARHRPPALNGLSSNRSSYVSRTGGTIFSPDQSSPSSSKLKPLRLSMIINSSSSGSSLLSSGITPSLTTAASSAISHPPSSPSVSSDYSMSHNRLFSPTQSSTIPSHINNTLTLDRSLELDGPYGSTPHSAPITHGFSRKKHPLVNNISSHHRFSYLDRPSSRLSEPAFALVEEDDEYVEIDENMDDTIRGIAVSSAPAFTRPASVASMLYEPVHAIATPRPTLLFAIASDNVEEVRRVLESGEAGPNDDVGPQSALAFALTANQLKHKTDIVKLLLAHGANPSSLKETNGDASRASSSSSDLSPRRPTGSPSHILDTMDPATRYYIARAEAPQTRRASALIHRSFFRPLTKVRYDMIGQDRALEQLFRVLSMPTMAPIVVLLCGPSGHGKSLLARRFGFLLDVPTHTVNMTTLRSTHDIWRSYSMSPYEAPSTCTLADFLMENEGKRCVVVLDEIEKTENEKVLSSLLMPWELGRCSFEAGHRHVDVSKVIWLGTSNVGHDLVFEHQASRESPEETMSRDEYLDLMTLLRPRVSDRLGPSLLSRVTTVLPFVPFTVDEKMAIATEALYSMANDDARNLPAATVEKLVHNALHNYVPAEGARSLYRGVSTELLDIL</sequence>
<evidence type="ECO:0000256" key="2">
    <source>
        <dbReference type="ARBA" id="ARBA00022741"/>
    </source>
</evidence>
<organism evidence="9 10">
    <name type="scientific">Hermanssonia centrifuga</name>
    <dbReference type="NCBI Taxonomy" id="98765"/>
    <lineage>
        <taxon>Eukaryota</taxon>
        <taxon>Fungi</taxon>
        <taxon>Dikarya</taxon>
        <taxon>Basidiomycota</taxon>
        <taxon>Agaricomycotina</taxon>
        <taxon>Agaricomycetes</taxon>
        <taxon>Polyporales</taxon>
        <taxon>Meruliaceae</taxon>
        <taxon>Hermanssonia</taxon>
    </lineage>
</organism>
<dbReference type="Gene3D" id="1.25.40.20">
    <property type="entry name" value="Ankyrin repeat-containing domain"/>
    <property type="match status" value="1"/>
</dbReference>
<dbReference type="SUPFAM" id="SSF90229">
    <property type="entry name" value="CCCH zinc finger"/>
    <property type="match status" value="1"/>
</dbReference>
<evidence type="ECO:0000256" key="6">
    <source>
        <dbReference type="PROSITE-ProRule" id="PRU00723"/>
    </source>
</evidence>
<dbReference type="SUPFAM" id="SSF52540">
    <property type="entry name" value="P-loop containing nucleoside triphosphate hydrolases"/>
    <property type="match status" value="1"/>
</dbReference>
<dbReference type="GO" id="GO:0008270">
    <property type="term" value="F:zinc ion binding"/>
    <property type="evidence" value="ECO:0007669"/>
    <property type="project" value="UniProtKB-KW"/>
</dbReference>
<feature type="region of interest" description="Disordered" evidence="7">
    <location>
        <begin position="598"/>
        <end position="731"/>
    </location>
</feature>
<comment type="caution">
    <text evidence="9">The sequence shown here is derived from an EMBL/GenBank/DDBJ whole genome shotgun (WGS) entry which is preliminary data.</text>
</comment>
<dbReference type="InterPro" id="IPR000571">
    <property type="entry name" value="Znf_CCCH"/>
</dbReference>
<evidence type="ECO:0000256" key="4">
    <source>
        <dbReference type="ARBA" id="ARBA00022833"/>
    </source>
</evidence>
<dbReference type="Gene3D" id="2.30.30.1190">
    <property type="match status" value="1"/>
</dbReference>
<feature type="compositionally biased region" description="Polar residues" evidence="7">
    <location>
        <begin position="526"/>
        <end position="536"/>
    </location>
</feature>
<accession>A0A2R6S000</accession>
<dbReference type="PANTHER" id="PTHR11638">
    <property type="entry name" value="ATP-DEPENDENT CLP PROTEASE"/>
    <property type="match status" value="1"/>
</dbReference>
<dbReference type="Pfam" id="PF00642">
    <property type="entry name" value="zf-CCCH"/>
    <property type="match status" value="1"/>
</dbReference>
<dbReference type="CDD" id="cd00009">
    <property type="entry name" value="AAA"/>
    <property type="match status" value="1"/>
</dbReference>
<feature type="compositionally biased region" description="Polar residues" evidence="7">
    <location>
        <begin position="703"/>
        <end position="718"/>
    </location>
</feature>
<keyword evidence="2" id="KW-0547">Nucleotide-binding</keyword>
<feature type="region of interest" description="Disordered" evidence="7">
    <location>
        <begin position="229"/>
        <end position="253"/>
    </location>
</feature>
<dbReference type="Proteomes" id="UP000186601">
    <property type="component" value="Unassembled WGS sequence"/>
</dbReference>
<feature type="compositionally biased region" description="Low complexity" evidence="7">
    <location>
        <begin position="618"/>
        <end position="640"/>
    </location>
</feature>
<feature type="compositionally biased region" description="Polar residues" evidence="7">
    <location>
        <begin position="554"/>
        <end position="564"/>
    </location>
</feature>
<dbReference type="EMBL" id="MLYV02000111">
    <property type="protein sequence ID" value="PSS35602.1"/>
    <property type="molecule type" value="Genomic_DNA"/>
</dbReference>
<feature type="compositionally biased region" description="Polar residues" evidence="7">
    <location>
        <begin position="55"/>
        <end position="66"/>
    </location>
</feature>
<dbReference type="InterPro" id="IPR050130">
    <property type="entry name" value="ClpA_ClpB"/>
</dbReference>
<keyword evidence="5" id="KW-0067">ATP-binding</keyword>
<feature type="zinc finger region" description="C3H1-type" evidence="6">
    <location>
        <begin position="9"/>
        <end position="36"/>
    </location>
</feature>
<dbReference type="InterPro" id="IPR036855">
    <property type="entry name" value="Znf_CCCH_sf"/>
</dbReference>
<dbReference type="OrthoDB" id="47330at2759"/>
<dbReference type="Gene3D" id="3.40.50.300">
    <property type="entry name" value="P-loop containing nucleotide triphosphate hydrolases"/>
    <property type="match status" value="1"/>
</dbReference>
<evidence type="ECO:0000313" key="10">
    <source>
        <dbReference type="Proteomes" id="UP000186601"/>
    </source>
</evidence>
<protein>
    <recommendedName>
        <fullName evidence="8">C3H1-type domain-containing protein</fullName>
    </recommendedName>
</protein>
<proteinExistence type="predicted"/>
<dbReference type="GO" id="GO:0016887">
    <property type="term" value="F:ATP hydrolysis activity"/>
    <property type="evidence" value="ECO:0007669"/>
    <property type="project" value="InterPro"/>
</dbReference>
<dbReference type="GO" id="GO:0005524">
    <property type="term" value="F:ATP binding"/>
    <property type="evidence" value="ECO:0007669"/>
    <property type="project" value="UniProtKB-KW"/>
</dbReference>
<keyword evidence="4 6" id="KW-0862">Zinc</keyword>
<feature type="region of interest" description="Disordered" evidence="7">
    <location>
        <begin position="280"/>
        <end position="336"/>
    </location>
</feature>
<feature type="compositionally biased region" description="Low complexity" evidence="7">
    <location>
        <begin position="984"/>
        <end position="1000"/>
    </location>
</feature>
<feature type="compositionally biased region" description="Basic and acidic residues" evidence="7">
    <location>
        <begin position="655"/>
        <end position="665"/>
    </location>
</feature>
<feature type="domain" description="C3H1-type" evidence="8">
    <location>
        <begin position="9"/>
        <end position="36"/>
    </location>
</feature>
<dbReference type="PANTHER" id="PTHR11638:SF18">
    <property type="entry name" value="HEAT SHOCK PROTEIN 104"/>
    <property type="match status" value="1"/>
</dbReference>
<dbReference type="InterPro" id="IPR036770">
    <property type="entry name" value="Ankyrin_rpt-contain_sf"/>
</dbReference>